<gene>
    <name evidence="1" type="ORF">M6B38_105350</name>
</gene>
<dbReference type="Proteomes" id="UP001140949">
    <property type="component" value="Unassembled WGS sequence"/>
</dbReference>
<evidence type="ECO:0000313" key="1">
    <source>
        <dbReference type="EMBL" id="KAJ6806751.1"/>
    </source>
</evidence>
<comment type="caution">
    <text evidence="1">The sequence shown here is derived from an EMBL/GenBank/DDBJ whole genome shotgun (WGS) entry which is preliminary data.</text>
</comment>
<evidence type="ECO:0000313" key="2">
    <source>
        <dbReference type="Proteomes" id="UP001140949"/>
    </source>
</evidence>
<proteinExistence type="predicted"/>
<name>A0AAX6ES62_IRIPA</name>
<dbReference type="AlphaFoldDB" id="A0AAX6ES62"/>
<accession>A0AAX6ES62</accession>
<dbReference type="EMBL" id="JANAVB010034418">
    <property type="protein sequence ID" value="KAJ6806751.1"/>
    <property type="molecule type" value="Genomic_DNA"/>
</dbReference>
<sequence length="122" mass="14359">MVINRWHRKLHNSFVVVWALTEFKLVAYARRIRRVSVEIAPYPPNTNLVITLCTLVRSRRNLRQQDRIIFLVLHAKFGPILRKSNPTSFCGPYGPLNGQFFARPAEIQLWTYGWVRIEKLDP</sequence>
<organism evidence="1 2">
    <name type="scientific">Iris pallida</name>
    <name type="common">Sweet iris</name>
    <dbReference type="NCBI Taxonomy" id="29817"/>
    <lineage>
        <taxon>Eukaryota</taxon>
        <taxon>Viridiplantae</taxon>
        <taxon>Streptophyta</taxon>
        <taxon>Embryophyta</taxon>
        <taxon>Tracheophyta</taxon>
        <taxon>Spermatophyta</taxon>
        <taxon>Magnoliopsida</taxon>
        <taxon>Liliopsida</taxon>
        <taxon>Asparagales</taxon>
        <taxon>Iridaceae</taxon>
        <taxon>Iridoideae</taxon>
        <taxon>Irideae</taxon>
        <taxon>Iris</taxon>
    </lineage>
</organism>
<keyword evidence="2" id="KW-1185">Reference proteome</keyword>
<protein>
    <submittedName>
        <fullName evidence="1">Uncharacterized protein</fullName>
    </submittedName>
</protein>
<reference evidence="1" key="1">
    <citation type="journal article" date="2023" name="GigaByte">
        <title>Genome assembly of the bearded iris, Iris pallida Lam.</title>
        <authorList>
            <person name="Bruccoleri R.E."/>
            <person name="Oakeley E.J."/>
            <person name="Faust A.M.E."/>
            <person name="Altorfer M."/>
            <person name="Dessus-Babus S."/>
            <person name="Burckhardt D."/>
            <person name="Oertli M."/>
            <person name="Naumann U."/>
            <person name="Petersen F."/>
            <person name="Wong J."/>
        </authorList>
    </citation>
    <scope>NUCLEOTIDE SEQUENCE</scope>
    <source>
        <strain evidence="1">GSM-AAB239-AS_SAM_17_03QT</strain>
    </source>
</reference>
<reference evidence="1" key="2">
    <citation type="submission" date="2023-04" db="EMBL/GenBank/DDBJ databases">
        <authorList>
            <person name="Bruccoleri R.E."/>
            <person name="Oakeley E.J."/>
            <person name="Faust A.-M."/>
            <person name="Dessus-Babus S."/>
            <person name="Altorfer M."/>
            <person name="Burckhardt D."/>
            <person name="Oertli M."/>
            <person name="Naumann U."/>
            <person name="Petersen F."/>
            <person name="Wong J."/>
        </authorList>
    </citation>
    <scope>NUCLEOTIDE SEQUENCE</scope>
    <source>
        <strain evidence="1">GSM-AAB239-AS_SAM_17_03QT</strain>
        <tissue evidence="1">Leaf</tissue>
    </source>
</reference>